<name>A0A834K794_VESGE</name>
<comment type="caution">
    <text evidence="1">The sequence shown here is derived from an EMBL/GenBank/DDBJ whole genome shotgun (WGS) entry which is preliminary data.</text>
</comment>
<dbReference type="AlphaFoldDB" id="A0A834K794"/>
<accession>A0A834K794</accession>
<dbReference type="GO" id="GO:0046982">
    <property type="term" value="F:protein heterodimerization activity"/>
    <property type="evidence" value="ECO:0007669"/>
    <property type="project" value="InterPro"/>
</dbReference>
<gene>
    <name evidence="1" type="ORF">HZH68_007604</name>
</gene>
<dbReference type="EMBL" id="JACSDZ010000006">
    <property type="protein sequence ID" value="KAF7401784.1"/>
    <property type="molecule type" value="Genomic_DNA"/>
</dbReference>
<dbReference type="Proteomes" id="UP000617340">
    <property type="component" value="Unassembled WGS sequence"/>
</dbReference>
<proteinExistence type="predicted"/>
<evidence type="ECO:0000313" key="2">
    <source>
        <dbReference type="Proteomes" id="UP000617340"/>
    </source>
</evidence>
<protein>
    <submittedName>
        <fullName evidence="1">Uncharacterized protein</fullName>
    </submittedName>
</protein>
<reference evidence="1" key="1">
    <citation type="journal article" date="2020" name="G3 (Bethesda)">
        <title>High-Quality Assemblies for Three Invasive Social Wasps from the &lt;i&gt;Vespula&lt;/i&gt; Genus.</title>
        <authorList>
            <person name="Harrop T.W.R."/>
            <person name="Guhlin J."/>
            <person name="McLaughlin G.M."/>
            <person name="Permina E."/>
            <person name="Stockwell P."/>
            <person name="Gilligan J."/>
            <person name="Le Lec M.F."/>
            <person name="Gruber M.A.M."/>
            <person name="Quinn O."/>
            <person name="Lovegrove M."/>
            <person name="Duncan E.J."/>
            <person name="Remnant E.J."/>
            <person name="Van Eeckhoven J."/>
            <person name="Graham B."/>
            <person name="Knapp R.A."/>
            <person name="Langford K.W."/>
            <person name="Kronenberg Z."/>
            <person name="Press M.O."/>
            <person name="Eacker S.M."/>
            <person name="Wilson-Rankin E.E."/>
            <person name="Purcell J."/>
            <person name="Lester P.J."/>
            <person name="Dearden P.K."/>
        </authorList>
    </citation>
    <scope>NUCLEOTIDE SEQUENCE</scope>
    <source>
        <strain evidence="1">Linc-1</strain>
    </source>
</reference>
<organism evidence="1 2">
    <name type="scientific">Vespula germanica</name>
    <name type="common">German yellow jacket</name>
    <name type="synonym">Paravespula germanica</name>
    <dbReference type="NCBI Taxonomy" id="30212"/>
    <lineage>
        <taxon>Eukaryota</taxon>
        <taxon>Metazoa</taxon>
        <taxon>Ecdysozoa</taxon>
        <taxon>Arthropoda</taxon>
        <taxon>Hexapoda</taxon>
        <taxon>Insecta</taxon>
        <taxon>Pterygota</taxon>
        <taxon>Neoptera</taxon>
        <taxon>Endopterygota</taxon>
        <taxon>Hymenoptera</taxon>
        <taxon>Apocrita</taxon>
        <taxon>Aculeata</taxon>
        <taxon>Vespoidea</taxon>
        <taxon>Vespidae</taxon>
        <taxon>Vespinae</taxon>
        <taxon>Vespula</taxon>
    </lineage>
</organism>
<sequence length="173" mass="20187">MRRKIPPERYNNIKKISSKSKNNAGKWWFHEKCGSEESSRAFVKDKLLSALYEMSYINIRPIKDHRMNHISVAKLNFTKFYKFRRTVERLWKPVDGNYVLSRRAQAALLAVVEGILDESLEDAKNLAIMSGKNCVTYEEMEKALKKLCLRLNDHIVIAKNKYDFCITAHESSD</sequence>
<keyword evidence="2" id="KW-1185">Reference proteome</keyword>
<dbReference type="InterPro" id="IPR009072">
    <property type="entry name" value="Histone-fold"/>
</dbReference>
<dbReference type="SUPFAM" id="SSF47113">
    <property type="entry name" value="Histone-fold"/>
    <property type="match status" value="1"/>
</dbReference>
<evidence type="ECO:0000313" key="1">
    <source>
        <dbReference type="EMBL" id="KAF7401784.1"/>
    </source>
</evidence>